<dbReference type="EMBL" id="LC625835">
    <property type="protein sequence ID" value="BCU03523.1"/>
    <property type="molecule type" value="Genomic_DNA"/>
</dbReference>
<feature type="compositionally biased region" description="Pro residues" evidence="1">
    <location>
        <begin position="73"/>
        <end position="83"/>
    </location>
</feature>
<protein>
    <submittedName>
        <fullName evidence="2">Uncharacterized protein</fullName>
    </submittedName>
</protein>
<evidence type="ECO:0000313" key="2">
    <source>
        <dbReference type="EMBL" id="BCU03523.1"/>
    </source>
</evidence>
<sequence length="187" mass="19787">MQVIRWHATQERADRRGRGAAPSANMSSGGDTSPLAPLVGDPVCAAAPRDHRGSLARAKRTAATQTARRPEPSAVPLPSPPPTTVTTTPMPFSSSSLLPSASVPFSFLSTTAMTASLSLDDLAAREEKRAAQRRRRGDVDRVLQIFDEVDAHFASLRGPLDRQARTAATTTTTTMLTPSGSLPGTKT</sequence>
<name>A0A811BNM0_9VIRU</name>
<dbReference type="Proteomes" id="UP001253637">
    <property type="component" value="Segment"/>
</dbReference>
<reference evidence="2" key="1">
    <citation type="submission" date="2021-04" db="EMBL/GenBank/DDBJ databases">
        <title>Draft Genome Sequence of Pandoravirus japonicus, Isolated from the Sabaishi River of Niigata, Japan.</title>
        <authorList>
            <person name="Hosokawa N."/>
            <person name="Takahashi H."/>
            <person name="Aoki K."/>
            <person name="Takemura M."/>
        </authorList>
    </citation>
    <scope>NUCLEOTIDE SEQUENCE</scope>
</reference>
<feature type="compositionally biased region" description="Polar residues" evidence="1">
    <location>
        <begin position="175"/>
        <end position="187"/>
    </location>
</feature>
<feature type="region of interest" description="Disordered" evidence="1">
    <location>
        <begin position="1"/>
        <end position="85"/>
    </location>
</feature>
<evidence type="ECO:0000256" key="1">
    <source>
        <dbReference type="SAM" id="MobiDB-lite"/>
    </source>
</evidence>
<feature type="compositionally biased region" description="Low complexity" evidence="1">
    <location>
        <begin position="61"/>
        <end position="72"/>
    </location>
</feature>
<accession>A0A811BNM0</accession>
<evidence type="ECO:0000313" key="3">
    <source>
        <dbReference type="Proteomes" id="UP001253637"/>
    </source>
</evidence>
<feature type="compositionally biased region" description="Basic and acidic residues" evidence="1">
    <location>
        <begin position="8"/>
        <end position="17"/>
    </location>
</feature>
<proteinExistence type="predicted"/>
<feature type="region of interest" description="Disordered" evidence="1">
    <location>
        <begin position="167"/>
        <end position="187"/>
    </location>
</feature>
<organism evidence="2 3">
    <name type="scientific">Pandoravirus japonicus</name>
    <dbReference type="NCBI Taxonomy" id="2823154"/>
    <lineage>
        <taxon>Viruses</taxon>
        <taxon>Pandoravirus</taxon>
    </lineage>
</organism>